<sequence length="1009" mass="112577">MNHLRVEERRPALAPEATRIIPPKNSFRMVEMTASVLSAELNNAHMERKTLEEALIEENEEAEEASGNGKQGGGILTPTQNKSGSLTRSTPAINRAGPTRERDKQILGGKQTPPLPSIPRSISRLSPVRSHPGSGVNEFPDSSLPAGPSLETKRAWKMQALERLATAGKKKPTAVLERSDSDVSSSSVFSLEDLKRRITERAKIAVVMVQRRARDNFSLQRQIHEKRNSVPPGPPDVYRGRRSRSRSLTPNRSAGDLVSQRRSSGSSDPLSLKTDRQHSGELIGRLDRSVSTSKSVGSLDSALPEKVTEDGAQPPASMPAGVELYERRRSVAASLLDVNGNLSYASRKSLRRGSYDGRLVEKTPRPARASDSSKGSQASAVAGDGKRPSLTPVAVSRQRGSAEVATLDSGDGFGAQLSRRRRSRAPASLAEDVSRFASKQTNPISCLKRFRLVAKVVVLCVSMCRKSFLRSEKEKEAYMSFESSSSFLGGQRLMFDPAYFKADRQQRLSEETKRILNLRPEARTDDLIKYVEIALRNIRAFAQYPKRMQHMLCRVGWLEEYESKRAILRQGHLPHAFYFILSGEVVVTVLDTKKGKRVAETVAMLKRGDSFGELAILNRTRRASTVISQDRVELLCISVEDFEDIFMLSGGIKRVNDPDQHAFLTSLACLKHWPLHLIEKHPNECRFHFFKDGNVLIKDSLFSDWIYIIKSGSCSVLKKLKRVSPSIPSRLKRKPSAVVWGNSTGHDALPSTAACTTEFVNSSPSKKKQRRHRRNHTWPVITRRPGGIRDGPTQTAADDAGLRSQPAGRASRGMADGFARRSLQGNCKRGVYLKTSRDESGVAASPNAGNKSHGTEQKSDDKNLEEESRPFVQRRREFHSDLDNSRTPVERTEADSDPMFVVVQVLTKGAVFGLTGVVFSDQPSLSLVSNGAECIVINKKFYLEHATEETLRGLRREEVPYPSEEELQSKLQQYMNWNAYRHHTFYTTLYESRDHKTERVTIMKPVLFR</sequence>
<evidence type="ECO:0000313" key="4">
    <source>
        <dbReference type="RefSeq" id="XP_022080342.1"/>
    </source>
</evidence>
<dbReference type="CDD" id="cd00038">
    <property type="entry name" value="CAP_ED"/>
    <property type="match status" value="1"/>
</dbReference>
<evidence type="ECO:0000313" key="3">
    <source>
        <dbReference type="Proteomes" id="UP000694845"/>
    </source>
</evidence>
<dbReference type="InterPro" id="IPR014710">
    <property type="entry name" value="RmlC-like_jellyroll"/>
</dbReference>
<dbReference type="SUPFAM" id="SSF51206">
    <property type="entry name" value="cAMP-binding domain-like"/>
    <property type="match status" value="2"/>
</dbReference>
<feature type="region of interest" description="Disordered" evidence="1">
    <location>
        <begin position="355"/>
        <end position="401"/>
    </location>
</feature>
<dbReference type="PANTHER" id="PTHR23011:SF28">
    <property type="entry name" value="CYCLIC NUCLEOTIDE-BINDING DOMAIN CONTAINING PROTEIN"/>
    <property type="match status" value="1"/>
</dbReference>
<feature type="compositionally biased region" description="Basic and acidic residues" evidence="1">
    <location>
        <begin position="355"/>
        <end position="364"/>
    </location>
</feature>
<dbReference type="OrthoDB" id="166212at2759"/>
<dbReference type="Proteomes" id="UP000694845">
    <property type="component" value="Unplaced"/>
</dbReference>
<feature type="region of interest" description="Disordered" evidence="1">
    <location>
        <begin position="218"/>
        <end position="318"/>
    </location>
</feature>
<feature type="compositionally biased region" description="Basic and acidic residues" evidence="1">
    <location>
        <begin position="853"/>
        <end position="892"/>
    </location>
</feature>
<evidence type="ECO:0000256" key="1">
    <source>
        <dbReference type="SAM" id="MobiDB-lite"/>
    </source>
</evidence>
<dbReference type="InterPro" id="IPR000595">
    <property type="entry name" value="cNMP-bd_dom"/>
</dbReference>
<dbReference type="RefSeq" id="XP_022080342.1">
    <property type="nucleotide sequence ID" value="XM_022224650.1"/>
</dbReference>
<feature type="compositionally biased region" description="Polar residues" evidence="1">
    <location>
        <begin position="260"/>
        <end position="269"/>
    </location>
</feature>
<proteinExistence type="predicted"/>
<reference evidence="4" key="1">
    <citation type="submission" date="2025-08" db="UniProtKB">
        <authorList>
            <consortium name="RefSeq"/>
        </authorList>
    </citation>
    <scope>IDENTIFICATION</scope>
</reference>
<organism evidence="3 4">
    <name type="scientific">Acanthaster planci</name>
    <name type="common">Crown-of-thorns starfish</name>
    <dbReference type="NCBI Taxonomy" id="133434"/>
    <lineage>
        <taxon>Eukaryota</taxon>
        <taxon>Metazoa</taxon>
        <taxon>Echinodermata</taxon>
        <taxon>Eleutherozoa</taxon>
        <taxon>Asterozoa</taxon>
        <taxon>Asteroidea</taxon>
        <taxon>Valvatacea</taxon>
        <taxon>Valvatida</taxon>
        <taxon>Acanthasteridae</taxon>
        <taxon>Acanthaster</taxon>
    </lineage>
</organism>
<dbReference type="SMART" id="SM00100">
    <property type="entry name" value="cNMP"/>
    <property type="match status" value="1"/>
</dbReference>
<dbReference type="InterPro" id="IPR018490">
    <property type="entry name" value="cNMP-bd_dom_sf"/>
</dbReference>
<feature type="compositionally biased region" description="Basic and acidic residues" evidence="1">
    <location>
        <begin position="273"/>
        <end position="288"/>
    </location>
</feature>
<feature type="compositionally biased region" description="Polar residues" evidence="1">
    <location>
        <begin position="370"/>
        <end position="379"/>
    </location>
</feature>
<dbReference type="Pfam" id="PF00027">
    <property type="entry name" value="cNMP_binding"/>
    <property type="match status" value="1"/>
</dbReference>
<dbReference type="PROSITE" id="PS50042">
    <property type="entry name" value="CNMP_BINDING_3"/>
    <property type="match status" value="1"/>
</dbReference>
<dbReference type="KEGG" id="aplc:110973663"/>
<dbReference type="GeneID" id="110973663"/>
<dbReference type="OMA" id="NNAHMER"/>
<feature type="compositionally biased region" description="Polar residues" evidence="1">
    <location>
        <begin position="289"/>
        <end position="298"/>
    </location>
</feature>
<accession>A0A8B7XJM9</accession>
<feature type="region of interest" description="Disordered" evidence="1">
    <location>
        <begin position="760"/>
        <end position="821"/>
    </location>
</feature>
<feature type="compositionally biased region" description="Low complexity" evidence="1">
    <location>
        <begin position="118"/>
        <end position="130"/>
    </location>
</feature>
<feature type="region of interest" description="Disordered" evidence="1">
    <location>
        <begin position="834"/>
        <end position="892"/>
    </location>
</feature>
<dbReference type="AlphaFoldDB" id="A0A8B7XJM9"/>
<keyword evidence="3" id="KW-1185">Reference proteome</keyword>
<evidence type="ECO:0000259" key="2">
    <source>
        <dbReference type="PROSITE" id="PS50042"/>
    </source>
</evidence>
<gene>
    <name evidence="4" type="primary">LOC110973663</name>
</gene>
<feature type="domain" description="Cyclic nucleotide-binding" evidence="2">
    <location>
        <begin position="561"/>
        <end position="654"/>
    </location>
</feature>
<name>A0A8B7XJM9_ACAPL</name>
<protein>
    <submittedName>
        <fullName evidence="4">Uncharacterized protein LOC110973663</fullName>
    </submittedName>
</protein>
<feature type="region of interest" description="Disordered" evidence="1">
    <location>
        <begin position="58"/>
        <end position="148"/>
    </location>
</feature>
<dbReference type="Gene3D" id="2.60.120.10">
    <property type="entry name" value="Jelly Rolls"/>
    <property type="match status" value="2"/>
</dbReference>
<feature type="compositionally biased region" description="Polar residues" evidence="1">
    <location>
        <begin position="77"/>
        <end position="92"/>
    </location>
</feature>
<dbReference type="PANTHER" id="PTHR23011">
    <property type="entry name" value="CYCLIC NUCLEOTIDE-BINDING DOMAIN CONTAINING PROTEIN"/>
    <property type="match status" value="1"/>
</dbReference>
<feature type="compositionally biased region" description="Basic residues" evidence="1">
    <location>
        <begin position="765"/>
        <end position="776"/>
    </location>
</feature>